<keyword evidence="2" id="KW-1185">Reference proteome</keyword>
<proteinExistence type="predicted"/>
<reference evidence="1 2" key="1">
    <citation type="submission" date="2015-01" db="EMBL/GenBank/DDBJ databases">
        <title>Evolution of Trichinella species and genotypes.</title>
        <authorList>
            <person name="Korhonen P.K."/>
            <person name="Edoardo P."/>
            <person name="Giuseppe L.R."/>
            <person name="Gasser R.B."/>
        </authorList>
    </citation>
    <scope>NUCLEOTIDE SEQUENCE [LARGE SCALE GENOMIC DNA]</scope>
    <source>
        <strain evidence="1">ISS1029</strain>
    </source>
</reference>
<comment type="caution">
    <text evidence="1">The sequence shown here is derived from an EMBL/GenBank/DDBJ whole genome shotgun (WGS) entry which is preliminary data.</text>
</comment>
<protein>
    <submittedName>
        <fullName evidence="1">Uncharacterized protein</fullName>
    </submittedName>
</protein>
<sequence>MLYLIKSKFGKEMAHFEKQHAKNTLPATLYLQHAS</sequence>
<accession>A0A0V1G9S0</accession>
<evidence type="ECO:0000313" key="1">
    <source>
        <dbReference type="EMBL" id="KRY94275.1"/>
    </source>
</evidence>
<evidence type="ECO:0000313" key="2">
    <source>
        <dbReference type="Proteomes" id="UP000055024"/>
    </source>
</evidence>
<dbReference type="AlphaFoldDB" id="A0A0V1G9S0"/>
<gene>
    <name evidence="1" type="ORF">T11_14324</name>
</gene>
<dbReference type="Proteomes" id="UP000055024">
    <property type="component" value="Unassembled WGS sequence"/>
</dbReference>
<organism evidence="1 2">
    <name type="scientific">Trichinella zimbabwensis</name>
    <dbReference type="NCBI Taxonomy" id="268475"/>
    <lineage>
        <taxon>Eukaryota</taxon>
        <taxon>Metazoa</taxon>
        <taxon>Ecdysozoa</taxon>
        <taxon>Nematoda</taxon>
        <taxon>Enoplea</taxon>
        <taxon>Dorylaimia</taxon>
        <taxon>Trichinellida</taxon>
        <taxon>Trichinellidae</taxon>
        <taxon>Trichinella</taxon>
    </lineage>
</organism>
<name>A0A0V1G9S0_9BILA</name>
<dbReference type="EMBL" id="JYDP01005285">
    <property type="protein sequence ID" value="KRY94275.1"/>
    <property type="molecule type" value="Genomic_DNA"/>
</dbReference>